<proteinExistence type="predicted"/>
<evidence type="ECO:0008006" key="4">
    <source>
        <dbReference type="Google" id="ProtNLM"/>
    </source>
</evidence>
<sequence>MKTRTKQLFIAVLAGMASNYGVASMNEQFNVGPTTEQRLYDATYDSVEFLQLINTALVDDIVGQSVMMSVDGGVTGRAGVESDDTKERQTRDVAGLAKREYRCHPVECDIHLSWAKMDQWSKFPDFHQRYRNHVRQAIALDIIKIGFHGTSAAPFTNIATNTMLQDVNIGWLQLIRRDAPERAVSEGATVDEIRIGAGGDYENLDQAVFDALQAIPEHKRVNMVAIIGDELLANDQNKLYAKQSHTPSEKTKIELEQIIKTYGGLASYKIPFFPARGILVTSFDNLSHYVQSGSTRTHVEDNPKKKRVEDYLSRNDCYYIEDLEKVAYFESANVKLPNKAGTGWE</sequence>
<dbReference type="KEGG" id="part:PARC_a1550"/>
<dbReference type="Pfam" id="PF05125">
    <property type="entry name" value="Phage_cap_P2"/>
    <property type="match status" value="1"/>
</dbReference>
<evidence type="ECO:0000313" key="3">
    <source>
        <dbReference type="Proteomes" id="UP000016505"/>
    </source>
</evidence>
<dbReference type="NCBIfam" id="TIGR01551">
    <property type="entry name" value="major_capsid_P2"/>
    <property type="match status" value="1"/>
</dbReference>
<dbReference type="Proteomes" id="UP000016505">
    <property type="component" value="Chromosome I"/>
</dbReference>
<accession>A0A290S3N7</accession>
<feature type="signal peptide" evidence="1">
    <location>
        <begin position="1"/>
        <end position="23"/>
    </location>
</feature>
<dbReference type="EMBL" id="CP011025">
    <property type="protein sequence ID" value="ATC86157.1"/>
    <property type="molecule type" value="Genomic_DNA"/>
</dbReference>
<gene>
    <name evidence="2" type="ORF">PARC_a1550</name>
</gene>
<protein>
    <recommendedName>
        <fullName evidence="4">Phage major capsid protein, P2 family</fullName>
    </recommendedName>
</protein>
<name>A0A290S3N7_9GAMM</name>
<evidence type="ECO:0000256" key="1">
    <source>
        <dbReference type="SAM" id="SignalP"/>
    </source>
</evidence>
<evidence type="ECO:0000313" key="2">
    <source>
        <dbReference type="EMBL" id="ATC86157.1"/>
    </source>
</evidence>
<organism evidence="2 3">
    <name type="scientific">Pseudoalteromonas arctica A 37-1-2</name>
    <dbReference type="NCBI Taxonomy" id="1117313"/>
    <lineage>
        <taxon>Bacteria</taxon>
        <taxon>Pseudomonadati</taxon>
        <taxon>Pseudomonadota</taxon>
        <taxon>Gammaproteobacteria</taxon>
        <taxon>Alteromonadales</taxon>
        <taxon>Pseudoalteromonadaceae</taxon>
        <taxon>Pseudoalteromonas</taxon>
    </lineage>
</organism>
<dbReference type="AlphaFoldDB" id="A0A290S3N7"/>
<feature type="chain" id="PRO_5012380499" description="Phage major capsid protein, P2 family" evidence="1">
    <location>
        <begin position="24"/>
        <end position="345"/>
    </location>
</feature>
<keyword evidence="1" id="KW-0732">Signal</keyword>
<dbReference type="InterPro" id="IPR006441">
    <property type="entry name" value="Phage_P2_GpN"/>
</dbReference>
<reference evidence="2 3" key="1">
    <citation type="journal article" date="2012" name="J. Bacteriol.">
        <title>Genome sequences of type strains of seven species of the marine bacterium Pseudoalteromonas.</title>
        <authorList>
            <person name="Xie B.B."/>
            <person name="Shu Y.L."/>
            <person name="Qin Q.L."/>
            <person name="Rong J.C."/>
            <person name="Zhang X.Y."/>
            <person name="Chen X.L."/>
            <person name="Shi M."/>
            <person name="He H.L."/>
            <person name="Zhou B.C."/>
            <person name="Zhang Y.Z."/>
        </authorList>
    </citation>
    <scope>NUCLEOTIDE SEQUENCE [LARGE SCALE GENOMIC DNA]</scope>
    <source>
        <strain evidence="2 3">A 37-1-2</strain>
    </source>
</reference>
<dbReference type="OrthoDB" id="5464529at2"/>
<dbReference type="RefSeq" id="WP_010553466.1">
    <property type="nucleotide sequence ID" value="NZ_CP011025.1"/>
</dbReference>